<dbReference type="Gene3D" id="2.10.270.20">
    <property type="match status" value="1"/>
</dbReference>
<dbReference type="AlphaFoldDB" id="A0A1D7XMH7"/>
<dbReference type="Gene3D" id="2.10.270.10">
    <property type="entry name" value="Cholin Binding"/>
    <property type="match status" value="1"/>
</dbReference>
<feature type="domain" description="Cadherin-like beta-sandwich-like" evidence="4">
    <location>
        <begin position="279"/>
        <end position="368"/>
    </location>
</feature>
<feature type="domain" description="Cadherin-like beta-sandwich-like" evidence="4">
    <location>
        <begin position="178"/>
        <end position="256"/>
    </location>
</feature>
<protein>
    <submittedName>
        <fullName evidence="5">Choline-binding protein A</fullName>
    </submittedName>
</protein>
<evidence type="ECO:0000256" key="2">
    <source>
        <dbReference type="PROSITE-ProRule" id="PRU00591"/>
    </source>
</evidence>
<dbReference type="InterPro" id="IPR025883">
    <property type="entry name" value="Cadherin-like_domain"/>
</dbReference>
<dbReference type="Pfam" id="PF01473">
    <property type="entry name" value="Choline_bind_1"/>
    <property type="match status" value="3"/>
</dbReference>
<evidence type="ECO:0000256" key="3">
    <source>
        <dbReference type="SAM" id="MobiDB-lite"/>
    </source>
</evidence>
<accession>A0A1D7XMH7</accession>
<name>A0A1D7XMH7_9CLOT</name>
<organism evidence="5 6">
    <name type="scientific">Clostridium taeniosporum</name>
    <dbReference type="NCBI Taxonomy" id="394958"/>
    <lineage>
        <taxon>Bacteria</taxon>
        <taxon>Bacillati</taxon>
        <taxon>Bacillota</taxon>
        <taxon>Clostridia</taxon>
        <taxon>Eubacteriales</taxon>
        <taxon>Clostridiaceae</taxon>
        <taxon>Clostridium</taxon>
    </lineage>
</organism>
<dbReference type="OrthoDB" id="1879046at2"/>
<feature type="compositionally biased region" description="Low complexity" evidence="3">
    <location>
        <begin position="392"/>
        <end position="407"/>
    </location>
</feature>
<feature type="compositionally biased region" description="Low complexity" evidence="3">
    <location>
        <begin position="414"/>
        <end position="426"/>
    </location>
</feature>
<dbReference type="RefSeq" id="WP_069680700.1">
    <property type="nucleotide sequence ID" value="NZ_CP017253.2"/>
</dbReference>
<evidence type="ECO:0000313" key="5">
    <source>
        <dbReference type="EMBL" id="AOR24573.1"/>
    </source>
</evidence>
<feature type="compositionally biased region" description="Low complexity" evidence="3">
    <location>
        <begin position="372"/>
        <end position="384"/>
    </location>
</feature>
<dbReference type="SUPFAM" id="SSF69360">
    <property type="entry name" value="Cell wall binding repeat"/>
    <property type="match status" value="1"/>
</dbReference>
<keyword evidence="6" id="KW-1185">Reference proteome</keyword>
<dbReference type="EMBL" id="CP017253">
    <property type="protein sequence ID" value="AOR24573.1"/>
    <property type="molecule type" value="Genomic_DNA"/>
</dbReference>
<dbReference type="InterPro" id="IPR018337">
    <property type="entry name" value="Cell_wall/Cho-bd_repeat"/>
</dbReference>
<feature type="region of interest" description="Disordered" evidence="3">
    <location>
        <begin position="256"/>
        <end position="278"/>
    </location>
</feature>
<dbReference type="Pfam" id="PF19127">
    <property type="entry name" value="Choline_bind_3"/>
    <property type="match status" value="1"/>
</dbReference>
<evidence type="ECO:0000259" key="4">
    <source>
        <dbReference type="Pfam" id="PF12733"/>
    </source>
</evidence>
<dbReference type="Proteomes" id="UP000094652">
    <property type="component" value="Chromosome"/>
</dbReference>
<feature type="repeat" description="Cell wall-binding" evidence="2">
    <location>
        <begin position="450"/>
        <end position="470"/>
    </location>
</feature>
<proteinExistence type="predicted"/>
<dbReference type="STRING" id="394958.BGI42_12855"/>
<reference evidence="6" key="1">
    <citation type="submission" date="2016-09" db="EMBL/GenBank/DDBJ databases">
        <title>Genomics of Clostridium taeniosporum, an organism which forms endospores with ribbon-like appendages.</title>
        <authorList>
            <person name="Walker J.R."/>
        </authorList>
    </citation>
    <scope>NUCLEOTIDE SEQUENCE [LARGE SCALE GENOMIC DNA]</scope>
    <source>
        <strain evidence="6">1/k</strain>
    </source>
</reference>
<evidence type="ECO:0000256" key="1">
    <source>
        <dbReference type="ARBA" id="ARBA00022737"/>
    </source>
</evidence>
<sequence>MNKRLKRIIAIALTISAFSTIQPTKYMNLFTTTAYASSRHIDNLVLNKTDTSRELDLYRDSDYDSSIEFRTSRSQYYAKTSLRSVNVSCDTDGDYETYVFVDDNKRSTAFEPDEEIQLGKGTTILHVRTYKEGRFDKNNVKNDVYDEYEIHVERTSSGSSNNSDLYLSTISLDYGKISFSKNKTKYNIDVNSSVDELEIKAKPSDEDYTVRIDGMKARESNGYKETVDLKKGKNTIEVVVTDEDDNEKIYTLNIYRGGRDSSSSDSKDEDNRQDPVYLDDLTLNNGDIKLDFSRKVTSYDVKVASNIDSVKIEAEPEDDDYDVTIDNRSVNSKNQRTVNLDLNKKNKIKVKVKNEDDEYRIYTLNITRGVVNSSNNSSNNNSNNTSKPVIVTPGGNSTSSNSTSGTTVKPGDGKNNSNSSSKVGSSIKNKWVKKSDGNWQYYDANGFVLKNKWFKGANNKWYYLKDDGTMKTSWLKNNNKWYYLNYDGSMFNGWIKLNGFWYYFNNDGSMLVGWYKIGDNWYYSNADGAMRTGWLQEGKTKYYLNSDGTMQKGQKTISGVNYNFAANGQLIQ</sequence>
<feature type="region of interest" description="Disordered" evidence="3">
    <location>
        <begin position="370"/>
        <end position="426"/>
    </location>
</feature>
<feature type="repeat" description="Cell wall-binding" evidence="2">
    <location>
        <begin position="531"/>
        <end position="550"/>
    </location>
</feature>
<feature type="repeat" description="Cell wall-binding" evidence="2">
    <location>
        <begin position="491"/>
        <end position="510"/>
    </location>
</feature>
<gene>
    <name evidence="5" type="ORF">BGI42_12855</name>
</gene>
<dbReference type="PROSITE" id="PS51170">
    <property type="entry name" value="CW"/>
    <property type="match status" value="5"/>
</dbReference>
<dbReference type="Pfam" id="PF12733">
    <property type="entry name" value="Cadherin-like"/>
    <property type="match status" value="2"/>
</dbReference>
<evidence type="ECO:0000313" key="6">
    <source>
        <dbReference type="Proteomes" id="UP000094652"/>
    </source>
</evidence>
<dbReference type="KEGG" id="ctae:BGI42_12855"/>
<feature type="repeat" description="Cell wall-binding" evidence="2">
    <location>
        <begin position="471"/>
        <end position="490"/>
    </location>
</feature>
<feature type="repeat" description="Cell wall-binding" evidence="2">
    <location>
        <begin position="511"/>
        <end position="530"/>
    </location>
</feature>
<keyword evidence="1" id="KW-0677">Repeat</keyword>